<dbReference type="STRING" id="93057.EU95_0692"/>
<gene>
    <name evidence="1" type="ORF">EU95_0692</name>
</gene>
<dbReference type="Pfam" id="PF14520">
    <property type="entry name" value="HHH_5"/>
    <property type="match status" value="1"/>
</dbReference>
<dbReference type="GO" id="GO:0000166">
    <property type="term" value="F:nucleotide binding"/>
    <property type="evidence" value="ECO:0007669"/>
    <property type="project" value="InterPro"/>
</dbReference>
<dbReference type="OrthoDB" id="541255at2"/>
<dbReference type="SUPFAM" id="SSF47794">
    <property type="entry name" value="Rad51 N-terminal domain-like"/>
    <property type="match status" value="1"/>
</dbReference>
<sequence length="236" mass="27271">MNLFDHFFKNWNKREEVISEDPLENSNDLWADSVTTGWEYTCNLSLTTPRICIEKDGFITKDTSVKPELIGEPNNLGKDGDPSGNFGYWIRRHGHEEEFEELANISQNMIYARPSDIGRIPPKSKLEDDFKSFLVDFRTIVESNISIEKKLFMINDELSIKSEAYKDIYKKLVLEKRFPDSFFRNILCELNGVTKNTALILWESGYLTKEQVLNAPYSELIEIKGLGKSLISKIKN</sequence>
<dbReference type="AlphaFoldDB" id="A0A0A2A7C3"/>
<name>A0A0A2A7C3_PROMR</name>
<organism evidence="1 2">
    <name type="scientific">Prochlorococcus marinus str. MIT 9201</name>
    <dbReference type="NCBI Taxonomy" id="93057"/>
    <lineage>
        <taxon>Bacteria</taxon>
        <taxon>Bacillati</taxon>
        <taxon>Cyanobacteriota</taxon>
        <taxon>Cyanophyceae</taxon>
        <taxon>Synechococcales</taxon>
        <taxon>Prochlorococcaceae</taxon>
        <taxon>Prochlorococcus</taxon>
    </lineage>
</organism>
<evidence type="ECO:0000313" key="2">
    <source>
        <dbReference type="Proteomes" id="UP000030355"/>
    </source>
</evidence>
<reference evidence="2" key="1">
    <citation type="journal article" date="2014" name="Sci. Data">
        <title>Genomes of diverse isolates of the marine cyanobacterium Prochlorococcus.</title>
        <authorList>
            <person name="Biller S."/>
            <person name="Berube P."/>
            <person name="Thompson J."/>
            <person name="Kelly L."/>
            <person name="Roggensack S."/>
            <person name="Awad L."/>
            <person name="Roache-Johnson K."/>
            <person name="Ding H."/>
            <person name="Giovannoni S.J."/>
            <person name="Moore L.R."/>
            <person name="Chisholm S.W."/>
        </authorList>
    </citation>
    <scope>NUCLEOTIDE SEQUENCE [LARGE SCALE GENOMIC DNA]</scope>
    <source>
        <strain evidence="2">MIT 9201</strain>
    </source>
</reference>
<dbReference type="EMBL" id="JNAL01000009">
    <property type="protein sequence ID" value="KGF96313.1"/>
    <property type="molecule type" value="Genomic_DNA"/>
</dbReference>
<dbReference type="Proteomes" id="UP000030355">
    <property type="component" value="Unassembled WGS sequence"/>
</dbReference>
<dbReference type="Gene3D" id="1.10.150.20">
    <property type="entry name" value="5' to 3' exonuclease, C-terminal subdomain"/>
    <property type="match status" value="1"/>
</dbReference>
<evidence type="ECO:0000313" key="1">
    <source>
        <dbReference type="EMBL" id="KGF96313.1"/>
    </source>
</evidence>
<protein>
    <recommendedName>
        <fullName evidence="3">Helix-hairpin-helix domain-containing protein</fullName>
    </recommendedName>
</protein>
<evidence type="ECO:0008006" key="3">
    <source>
        <dbReference type="Google" id="ProtNLM"/>
    </source>
</evidence>
<dbReference type="RefSeq" id="WP_032521867.1">
    <property type="nucleotide sequence ID" value="NZ_CP138977.1"/>
</dbReference>
<comment type="caution">
    <text evidence="1">The sequence shown here is derived from an EMBL/GenBank/DDBJ whole genome shotgun (WGS) entry which is preliminary data.</text>
</comment>
<dbReference type="InterPro" id="IPR010995">
    <property type="entry name" value="DNA_repair_Rad51/TF_NusA_a-hlx"/>
</dbReference>
<proteinExistence type="predicted"/>
<accession>A0A0A2A7C3</accession>